<name>A0ACC6PL79_9ACTN</name>
<proteinExistence type="predicted"/>
<reference evidence="1" key="1">
    <citation type="submission" date="2024-03" db="EMBL/GenBank/DDBJ databases">
        <title>Novel Streptomyces species of biotechnological and ecological value are a feature of Machair soil.</title>
        <authorList>
            <person name="Prole J.R."/>
            <person name="Goodfellow M."/>
            <person name="Allenby N."/>
            <person name="Ward A.C."/>
        </authorList>
    </citation>
    <scope>NUCLEOTIDE SEQUENCE</scope>
    <source>
        <strain evidence="1">MS2.AVA.5</strain>
    </source>
</reference>
<keyword evidence="2" id="KW-1185">Reference proteome</keyword>
<evidence type="ECO:0000313" key="2">
    <source>
        <dbReference type="Proteomes" id="UP001377168"/>
    </source>
</evidence>
<sequence>MLPNTPPGLPIIGASGWRYIAEEDSGAVWKAQRGNGGWELVLDWAPYVSERLVVIGDDGKSAGRYYTITIGSDTLTKSLADLRTADGWNDFSDDSGAASRTIREVLINIVTDQGKRLPRTPVVSHTGWHHLSDTGLTYVYADGRTYPAGCRVRIIGAPEPLRRAAEPLQRTASTAECQQAISDISAHGWASLMALSVGARSLGHTLRPVAATFIIDAAPNSGKTSAANVGRSLLLTPRPKPWPPVPTKGMNSTVTDIECAIDFEGDMPTLLDDIPLTHASSGAEIRDMERKLEHIIRAAGNATEIKGRRNRDLTPKPGNRVRSVPLIAAQMLPSSMQESLYRRSVVAYLSRDGGEVDWRWYKNGGGQLLTVPLRTIGDRIIAHLHALEEPDSYLEELETQALKQLTPHLSVLPSTSSDAMEGVVTAAAAMLAGLGLVAAVTDHKMSDLIEVVAAPLADSLAQQALRMHQQSTIQDDVTAAVGEVLRQALSRRRAHICDAKGTVGPVVPGHSEQEQGVITSRNGSSWEGKGPALYWLPDRGPALGITSSNLNMLLKESGDPRVNTYSDRVLPEVLLRVGLAYRNTTQKDRVASHRVRVGVDSLRLILLKAEFVMEL</sequence>
<organism evidence="1 2">
    <name type="scientific">Streptomyces achmelvichensis</name>
    <dbReference type="NCBI Taxonomy" id="3134111"/>
    <lineage>
        <taxon>Bacteria</taxon>
        <taxon>Bacillati</taxon>
        <taxon>Actinomycetota</taxon>
        <taxon>Actinomycetes</taxon>
        <taxon>Kitasatosporales</taxon>
        <taxon>Streptomycetaceae</taxon>
        <taxon>Streptomyces</taxon>
    </lineage>
</organism>
<protein>
    <submittedName>
        <fullName evidence="1">Uncharacterized protein</fullName>
    </submittedName>
</protein>
<comment type="caution">
    <text evidence="1">The sequence shown here is derived from an EMBL/GenBank/DDBJ whole genome shotgun (WGS) entry which is preliminary data.</text>
</comment>
<evidence type="ECO:0000313" key="1">
    <source>
        <dbReference type="EMBL" id="MEJ8632135.1"/>
    </source>
</evidence>
<accession>A0ACC6PL79</accession>
<gene>
    <name evidence="1" type="ORF">WKI67_01390</name>
</gene>
<dbReference type="Proteomes" id="UP001377168">
    <property type="component" value="Unassembled WGS sequence"/>
</dbReference>
<dbReference type="EMBL" id="JBBKAJ010000005">
    <property type="protein sequence ID" value="MEJ8632135.1"/>
    <property type="molecule type" value="Genomic_DNA"/>
</dbReference>